<proteinExistence type="predicted"/>
<dbReference type="SUPFAM" id="SSF56300">
    <property type="entry name" value="Metallo-dependent phosphatases"/>
    <property type="match status" value="1"/>
</dbReference>
<dbReference type="CDD" id="cd07389">
    <property type="entry name" value="MPP_PhoD"/>
    <property type="match status" value="1"/>
</dbReference>
<dbReference type="Proteomes" id="UP000010116">
    <property type="component" value="Unassembled WGS sequence"/>
</dbReference>
<protein>
    <submittedName>
        <fullName evidence="2">Alkaline phosphatase D</fullName>
    </submittedName>
</protein>
<reference evidence="2 3" key="1">
    <citation type="journal article" date="2012" name="ISME J.">
        <title>Genomic insights to SAR86, an abundant and uncultivated marine bacterial lineage.</title>
        <authorList>
            <person name="Dupont C.L."/>
            <person name="Rusch D.B."/>
            <person name="Yooseph S."/>
            <person name="Lombardo M.J."/>
            <person name="Richter R.A."/>
            <person name="Valas R."/>
            <person name="Novotny M."/>
            <person name="Yee-Greenbaum J."/>
            <person name="Selengut J.D."/>
            <person name="Haft D.H."/>
            <person name="Halpern A.L."/>
            <person name="Lasken R.S."/>
            <person name="Nealson K."/>
            <person name="Friedman R."/>
            <person name="Venter J.C."/>
        </authorList>
    </citation>
    <scope>NUCLEOTIDE SEQUENCE [LARGE SCALE GENOMIC DNA]</scope>
</reference>
<dbReference type="InterPro" id="IPR029052">
    <property type="entry name" value="Metallo-depent_PP-like"/>
</dbReference>
<evidence type="ECO:0000259" key="1">
    <source>
        <dbReference type="Pfam" id="PF09423"/>
    </source>
</evidence>
<dbReference type="Pfam" id="PF09423">
    <property type="entry name" value="PhoD"/>
    <property type="match status" value="1"/>
</dbReference>
<dbReference type="Gene3D" id="3.60.21.70">
    <property type="entry name" value="PhoD-like phosphatase"/>
    <property type="match status" value="1"/>
</dbReference>
<name>J5KHD6_9GAMM</name>
<dbReference type="InterPro" id="IPR038607">
    <property type="entry name" value="PhoD-like_sf"/>
</dbReference>
<accession>J5KHD6</accession>
<evidence type="ECO:0000313" key="3">
    <source>
        <dbReference type="Proteomes" id="UP000010116"/>
    </source>
</evidence>
<feature type="domain" description="PhoD-like phosphatase metallophosphatase" evidence="1">
    <location>
        <begin position="107"/>
        <end position="332"/>
    </location>
</feature>
<dbReference type="InterPro" id="IPR018946">
    <property type="entry name" value="PhoD-like_MPP"/>
</dbReference>
<dbReference type="EMBL" id="JH611193">
    <property type="protein sequence ID" value="EJP72406.1"/>
    <property type="molecule type" value="Genomic_DNA"/>
</dbReference>
<dbReference type="AlphaFoldDB" id="J5KHD6"/>
<dbReference type="HOGENOM" id="CLU_041740_0_0_6"/>
<evidence type="ECO:0000313" key="2">
    <source>
        <dbReference type="EMBL" id="EJP72406.1"/>
    </source>
</evidence>
<sequence>MIKELSGLSVHEIKACSYTLSKIINELRSCNSFSLEQEAASKRISDDKKIFFIIYLRYYNFNMSKKVSTFIFFIFVLFHKQLLLASDYSIAFGSCLDQRKAQPIWHSIEKMDPNAFIFLGDNVYGDHPSQNLAYLYEAYDQQETKLPRWLNTLKIYSIWDDHDYGLNDGGASFMGKKESQNIFIDFWGIDPNDQRAKREGIYFSEKLVIQDLNIKIIGLDTRYFRSDLKGNKNFYLNNNDENASILGATQWQWLENEFNEEVDLVILLSSIQVLSTDHRFEKWSLFPAERDKLIKLINNSSNKTLILSGDRHRAGMYKLDEIIEITSSSMNKPIKTFSEKKGFEKYFDQAMDWVFYEDDELALDKTYIKENFGFIKIYSEQKLLELNIFDINGKSVLSHNLKLSKS</sequence>
<gene>
    <name evidence="2" type="ORF">NT02SARS_1312</name>
</gene>
<dbReference type="PANTHER" id="PTHR33987:SF1">
    <property type="entry name" value="CALCINEURIN-LIKE METALLO-PHOSPHOESTERASE SUPERFAMILY PROTEIN"/>
    <property type="match status" value="1"/>
</dbReference>
<organism evidence="2 3">
    <name type="scientific">SAR86 cluster bacterium SAR86B</name>
    <dbReference type="NCBI Taxonomy" id="1123867"/>
    <lineage>
        <taxon>Bacteria</taxon>
        <taxon>Pseudomonadati</taxon>
        <taxon>Pseudomonadota</taxon>
        <taxon>Gammaproteobacteria</taxon>
        <taxon>SAR86 cluster</taxon>
    </lineage>
</organism>
<dbReference type="PANTHER" id="PTHR33987">
    <property type="entry name" value="CALCINEURIN-LIKE METALLO-PHOSPHOESTERASE SUPERFAMILY PROTEIN"/>
    <property type="match status" value="1"/>
</dbReference>